<organism evidence="3 4">
    <name type="scientific">Actinopolyspora alba</name>
    <dbReference type="NCBI Taxonomy" id="673379"/>
    <lineage>
        <taxon>Bacteria</taxon>
        <taxon>Bacillati</taxon>
        <taxon>Actinomycetota</taxon>
        <taxon>Actinomycetes</taxon>
        <taxon>Actinopolysporales</taxon>
        <taxon>Actinopolysporaceae</taxon>
        <taxon>Actinopolyspora</taxon>
        <taxon>Actinopolyspora alba group</taxon>
    </lineage>
</organism>
<keyword evidence="2" id="KW-0812">Transmembrane</keyword>
<keyword evidence="2" id="KW-0472">Membrane</keyword>
<feature type="compositionally biased region" description="Polar residues" evidence="1">
    <location>
        <begin position="1"/>
        <end position="24"/>
    </location>
</feature>
<evidence type="ECO:0000256" key="1">
    <source>
        <dbReference type="SAM" id="MobiDB-lite"/>
    </source>
</evidence>
<feature type="transmembrane region" description="Helical" evidence="2">
    <location>
        <begin position="35"/>
        <end position="57"/>
    </location>
</feature>
<feature type="region of interest" description="Disordered" evidence="1">
    <location>
        <begin position="1"/>
        <end position="25"/>
    </location>
</feature>
<protein>
    <recommendedName>
        <fullName evidence="5">DUF3592 domain-containing protein</fullName>
    </recommendedName>
</protein>
<accession>A0A1I1WCP6</accession>
<dbReference type="Proteomes" id="UP000198716">
    <property type="component" value="Unassembled WGS sequence"/>
</dbReference>
<dbReference type="RefSeq" id="WP_245755375.1">
    <property type="nucleotide sequence ID" value="NZ_FOMZ01000005.1"/>
</dbReference>
<evidence type="ECO:0000313" key="3">
    <source>
        <dbReference type="EMBL" id="SFD92946.1"/>
    </source>
</evidence>
<evidence type="ECO:0000256" key="2">
    <source>
        <dbReference type="SAM" id="Phobius"/>
    </source>
</evidence>
<keyword evidence="2" id="KW-1133">Transmembrane helix</keyword>
<sequence length="164" mass="17792">MTGETQSERTVGTAEPNSADNRSGTRWFPRGFRRLAPSLVLAVGGFFTALGLALLLACHIDDRSIEQDMGTASAEVVEKSYLRTVVRFNTDSGRVYTPPNGVLYPVGLQEGQLVSVEFDKGNPDLVRVAGRNMSVALLPVGSALAVLWAIVLPAYWLTRRTVRA</sequence>
<evidence type="ECO:0008006" key="5">
    <source>
        <dbReference type="Google" id="ProtNLM"/>
    </source>
</evidence>
<name>A0A1I1WCP6_9ACTN</name>
<keyword evidence="4" id="KW-1185">Reference proteome</keyword>
<proteinExistence type="predicted"/>
<dbReference type="EMBL" id="FOMZ01000005">
    <property type="protein sequence ID" value="SFD92946.1"/>
    <property type="molecule type" value="Genomic_DNA"/>
</dbReference>
<feature type="transmembrane region" description="Helical" evidence="2">
    <location>
        <begin position="135"/>
        <end position="156"/>
    </location>
</feature>
<dbReference type="AlphaFoldDB" id="A0A1I1WCP6"/>
<reference evidence="4" key="1">
    <citation type="submission" date="2016-10" db="EMBL/GenBank/DDBJ databases">
        <authorList>
            <person name="Varghese N."/>
            <person name="Submissions S."/>
        </authorList>
    </citation>
    <scope>NUCLEOTIDE SEQUENCE [LARGE SCALE GENOMIC DNA]</scope>
    <source>
        <strain evidence="4">DSM 45004</strain>
    </source>
</reference>
<evidence type="ECO:0000313" key="4">
    <source>
        <dbReference type="Proteomes" id="UP000198716"/>
    </source>
</evidence>
<gene>
    <name evidence="3" type="ORF">SAMN04487819_105164</name>
</gene>